<evidence type="ECO:0008006" key="4">
    <source>
        <dbReference type="Google" id="ProtNLM"/>
    </source>
</evidence>
<protein>
    <recommendedName>
        <fullName evidence="4">HK97 gp10 family phage protein</fullName>
    </recommendedName>
</protein>
<gene>
    <name evidence="2" type="ORF">BJ981_002321</name>
</gene>
<sequence length="116" mass="12692">MTQAAKLTLNLGPLEGKAREGAVRGLRLAMEHGLQVSRTEVPHEEGTLERSGTASVDPATLTGAVSYDTPYATRQHEDLTLRHDAGRKAKYLEDPWNREQGAMLEIVAAEVRRALS</sequence>
<name>A0A7W8Z365_9ACTN</name>
<evidence type="ECO:0000313" key="2">
    <source>
        <dbReference type="EMBL" id="MBB5626622.1"/>
    </source>
</evidence>
<dbReference type="RefSeq" id="WP_204070384.1">
    <property type="nucleotide sequence ID" value="NZ_BOOS01000029.1"/>
</dbReference>
<reference evidence="2 3" key="1">
    <citation type="submission" date="2020-08" db="EMBL/GenBank/DDBJ databases">
        <title>Sequencing the genomes of 1000 actinobacteria strains.</title>
        <authorList>
            <person name="Klenk H.-P."/>
        </authorList>
    </citation>
    <scope>NUCLEOTIDE SEQUENCE [LARGE SCALE GENOMIC DNA]</scope>
    <source>
        <strain evidence="2 3">DSM 45790</strain>
    </source>
</reference>
<dbReference type="EMBL" id="JACHBR010000001">
    <property type="protein sequence ID" value="MBB5626622.1"/>
    <property type="molecule type" value="Genomic_DNA"/>
</dbReference>
<evidence type="ECO:0000256" key="1">
    <source>
        <dbReference type="SAM" id="MobiDB-lite"/>
    </source>
</evidence>
<dbReference type="Proteomes" id="UP000588112">
    <property type="component" value="Unassembled WGS sequence"/>
</dbReference>
<comment type="caution">
    <text evidence="2">The sequence shown here is derived from an EMBL/GenBank/DDBJ whole genome shotgun (WGS) entry which is preliminary data.</text>
</comment>
<keyword evidence="3" id="KW-1185">Reference proteome</keyword>
<proteinExistence type="predicted"/>
<evidence type="ECO:0000313" key="3">
    <source>
        <dbReference type="Proteomes" id="UP000588112"/>
    </source>
</evidence>
<organism evidence="2 3">
    <name type="scientific">Sphaerisporangium krabiense</name>
    <dbReference type="NCBI Taxonomy" id="763782"/>
    <lineage>
        <taxon>Bacteria</taxon>
        <taxon>Bacillati</taxon>
        <taxon>Actinomycetota</taxon>
        <taxon>Actinomycetes</taxon>
        <taxon>Streptosporangiales</taxon>
        <taxon>Streptosporangiaceae</taxon>
        <taxon>Sphaerisporangium</taxon>
    </lineage>
</organism>
<accession>A0A7W8Z365</accession>
<feature type="region of interest" description="Disordered" evidence="1">
    <location>
        <begin position="36"/>
        <end position="61"/>
    </location>
</feature>
<dbReference type="AlphaFoldDB" id="A0A7W8Z365"/>